<dbReference type="AlphaFoldDB" id="A0A212R0K7"/>
<name>A0A212R0K7_RHOAC</name>
<evidence type="ECO:0000313" key="1">
    <source>
        <dbReference type="EMBL" id="SNB65506.1"/>
    </source>
</evidence>
<sequence>MSQESQGATATLTVVSVEKVQKGRLIGLAVVEVEIDGIPTLMQGFKIMRLPYGGLSCELPCFRHPDGRWLPAVVLTEELTKAIADEVLTIFAAA</sequence>
<dbReference type="Proteomes" id="UP000198418">
    <property type="component" value="Unassembled WGS sequence"/>
</dbReference>
<accession>A0A212R0K7</accession>
<reference evidence="2" key="1">
    <citation type="submission" date="2017-06" db="EMBL/GenBank/DDBJ databases">
        <authorList>
            <person name="Varghese N."/>
            <person name="Submissions S."/>
        </authorList>
    </citation>
    <scope>NUCLEOTIDE SEQUENCE [LARGE SCALE GENOMIC DNA]</scope>
    <source>
        <strain evidence="2">DSM 137</strain>
    </source>
</reference>
<protein>
    <submittedName>
        <fullName evidence="1">Stage V sporulation protein G</fullName>
    </submittedName>
</protein>
<keyword evidence="2" id="KW-1185">Reference proteome</keyword>
<organism evidence="1 2">
    <name type="scientific">Rhodoblastus acidophilus</name>
    <name type="common">Rhodopseudomonas acidophila</name>
    <dbReference type="NCBI Taxonomy" id="1074"/>
    <lineage>
        <taxon>Bacteria</taxon>
        <taxon>Pseudomonadati</taxon>
        <taxon>Pseudomonadota</taxon>
        <taxon>Alphaproteobacteria</taxon>
        <taxon>Hyphomicrobiales</taxon>
        <taxon>Rhodoblastaceae</taxon>
        <taxon>Rhodoblastus</taxon>
    </lineage>
</organism>
<evidence type="ECO:0000313" key="2">
    <source>
        <dbReference type="Proteomes" id="UP000198418"/>
    </source>
</evidence>
<dbReference type="EMBL" id="FYDG01000002">
    <property type="protein sequence ID" value="SNB65506.1"/>
    <property type="molecule type" value="Genomic_DNA"/>
</dbReference>
<dbReference type="RefSeq" id="WP_088519763.1">
    <property type="nucleotide sequence ID" value="NZ_FYDG01000002.1"/>
</dbReference>
<dbReference type="OrthoDB" id="8455226at2"/>
<gene>
    <name evidence="1" type="ORF">SAMN06265338_102233</name>
</gene>
<proteinExistence type="predicted"/>